<dbReference type="PANTHER" id="PTHR43527:SF2">
    <property type="entry name" value="4-DIPHOSPHOCYTIDYL-2-C-METHYL-D-ERYTHRITOL KINASE, CHLOROPLASTIC"/>
    <property type="match status" value="1"/>
</dbReference>
<reference evidence="12 13" key="1">
    <citation type="submission" date="2020-08" db="EMBL/GenBank/DDBJ databases">
        <title>Genomic Encyclopedia of Type Strains, Phase IV (KMG-IV): sequencing the most valuable type-strain genomes for metagenomic binning, comparative biology and taxonomic classification.</title>
        <authorList>
            <person name="Goeker M."/>
        </authorList>
    </citation>
    <scope>NUCLEOTIDE SEQUENCE [LARGE SCALE GENOMIC DNA]</scope>
    <source>
        <strain evidence="12 13">DSM 26963</strain>
    </source>
</reference>
<dbReference type="NCBIfam" id="TIGR00154">
    <property type="entry name" value="ispE"/>
    <property type="match status" value="1"/>
</dbReference>
<dbReference type="GO" id="GO:0050515">
    <property type="term" value="F:4-(cytidine 5'-diphospho)-2-C-methyl-D-erythritol kinase activity"/>
    <property type="evidence" value="ECO:0007669"/>
    <property type="project" value="UniProtKB-UniRule"/>
</dbReference>
<comment type="pathway">
    <text evidence="9">Isoprenoid biosynthesis; isopentenyl diphosphate biosynthesis via DXP pathway; isopentenyl diphosphate from 1-deoxy-D-xylulose 5-phosphate: step 3/6.</text>
</comment>
<dbReference type="EC" id="2.7.1.148" evidence="2 9"/>
<feature type="domain" description="GHMP kinase C-terminal" evidence="11">
    <location>
        <begin position="193"/>
        <end position="260"/>
    </location>
</feature>
<keyword evidence="4 9" id="KW-0808">Transferase</keyword>
<evidence type="ECO:0000256" key="3">
    <source>
        <dbReference type="ARBA" id="ARBA00017473"/>
    </source>
</evidence>
<dbReference type="InterPro" id="IPR006204">
    <property type="entry name" value="GHMP_kinase_N_dom"/>
</dbReference>
<feature type="domain" description="GHMP kinase N-terminal" evidence="10">
    <location>
        <begin position="62"/>
        <end position="136"/>
    </location>
</feature>
<dbReference type="RefSeq" id="WP_183374713.1">
    <property type="nucleotide sequence ID" value="NZ_JACHHD010000005.1"/>
</dbReference>
<keyword evidence="6 9" id="KW-0418">Kinase</keyword>
<dbReference type="Proteomes" id="UP000521313">
    <property type="component" value="Unassembled WGS sequence"/>
</dbReference>
<evidence type="ECO:0000259" key="10">
    <source>
        <dbReference type="Pfam" id="PF00288"/>
    </source>
</evidence>
<organism evidence="12 13">
    <name type="scientific">Faecalicoccus acidiformans</name>
    <dbReference type="NCBI Taxonomy" id="915173"/>
    <lineage>
        <taxon>Bacteria</taxon>
        <taxon>Bacillati</taxon>
        <taxon>Bacillota</taxon>
        <taxon>Erysipelotrichia</taxon>
        <taxon>Erysipelotrichales</taxon>
        <taxon>Erysipelotrichaceae</taxon>
        <taxon>Faecalicoccus</taxon>
    </lineage>
</organism>
<evidence type="ECO:0000313" key="13">
    <source>
        <dbReference type="Proteomes" id="UP000521313"/>
    </source>
</evidence>
<dbReference type="SUPFAM" id="SSF55060">
    <property type="entry name" value="GHMP Kinase, C-terminal domain"/>
    <property type="match status" value="1"/>
</dbReference>
<dbReference type="Pfam" id="PF08544">
    <property type="entry name" value="GHMP_kinases_C"/>
    <property type="match status" value="1"/>
</dbReference>
<dbReference type="GO" id="GO:0016114">
    <property type="term" value="P:terpenoid biosynthetic process"/>
    <property type="evidence" value="ECO:0007669"/>
    <property type="project" value="UniProtKB-UniRule"/>
</dbReference>
<evidence type="ECO:0000256" key="6">
    <source>
        <dbReference type="ARBA" id="ARBA00022777"/>
    </source>
</evidence>
<accession>A0A7W8D302</accession>
<dbReference type="PIRSF" id="PIRSF010376">
    <property type="entry name" value="IspE"/>
    <property type="match status" value="1"/>
</dbReference>
<dbReference type="InterPro" id="IPR014721">
    <property type="entry name" value="Ribsml_uS5_D2-typ_fold_subgr"/>
</dbReference>
<dbReference type="InterPro" id="IPR036554">
    <property type="entry name" value="GHMP_kinase_C_sf"/>
</dbReference>
<keyword evidence="9" id="KW-0414">Isoprene biosynthesis</keyword>
<dbReference type="HAMAP" id="MF_00061">
    <property type="entry name" value="IspE"/>
    <property type="match status" value="1"/>
</dbReference>
<dbReference type="SUPFAM" id="SSF54211">
    <property type="entry name" value="Ribosomal protein S5 domain 2-like"/>
    <property type="match status" value="1"/>
</dbReference>
<dbReference type="Gene3D" id="3.30.70.890">
    <property type="entry name" value="GHMP kinase, C-terminal domain"/>
    <property type="match status" value="1"/>
</dbReference>
<evidence type="ECO:0000256" key="9">
    <source>
        <dbReference type="HAMAP-Rule" id="MF_00061"/>
    </source>
</evidence>
<keyword evidence="5 9" id="KW-0547">Nucleotide-binding</keyword>
<comment type="caution">
    <text evidence="9">Lacks conserved residue(s) required for the propagation of feature annotation.</text>
</comment>
<sequence>MKVQAQAKVNLALDVIGKRNDGYHELDMIMAPISLYNDIEIDIHPVDQITCDGGKIPDHSTIHKTLALLRKEIGLRNHYAIHVLKRIPDQAGLAGSSADAAAVFRAVMAIEGIDLELVKQLEFAKQIGADVPFCLVNRLSRVQGIGEKIRVLPQGWKLSCLIVKPSYGISTPEAFERWHAQAPVHVDVDAVEDAIQNQDFVSLCERMGNALEKPAFQMRPELRELKQKMEALGFDRVMMSGSGSSLMGFFHDLSHLKRAKELCVGMDCFVEIVTIG</sequence>
<evidence type="ECO:0000256" key="5">
    <source>
        <dbReference type="ARBA" id="ARBA00022741"/>
    </source>
</evidence>
<evidence type="ECO:0000256" key="7">
    <source>
        <dbReference type="ARBA" id="ARBA00022840"/>
    </source>
</evidence>
<dbReference type="InterPro" id="IPR020568">
    <property type="entry name" value="Ribosomal_Su5_D2-typ_SF"/>
</dbReference>
<feature type="active site" evidence="9">
    <location>
        <position position="8"/>
    </location>
</feature>
<dbReference type="GO" id="GO:0019288">
    <property type="term" value="P:isopentenyl diphosphate biosynthetic process, methylerythritol 4-phosphate pathway"/>
    <property type="evidence" value="ECO:0007669"/>
    <property type="project" value="UniProtKB-UniRule"/>
</dbReference>
<dbReference type="InterPro" id="IPR004424">
    <property type="entry name" value="IspE"/>
</dbReference>
<dbReference type="Gene3D" id="3.30.230.10">
    <property type="match status" value="1"/>
</dbReference>
<dbReference type="Pfam" id="PF00288">
    <property type="entry name" value="GHMP_kinases_N"/>
    <property type="match status" value="1"/>
</dbReference>
<evidence type="ECO:0000259" key="11">
    <source>
        <dbReference type="Pfam" id="PF08544"/>
    </source>
</evidence>
<comment type="function">
    <text evidence="9">Catalyzes the phosphorylation of the position 2 hydroxy group of 4-diphosphocytidyl-2C-methyl-D-erythritol.</text>
</comment>
<dbReference type="InterPro" id="IPR013750">
    <property type="entry name" value="GHMP_kinase_C_dom"/>
</dbReference>
<dbReference type="UniPathway" id="UPA00056">
    <property type="reaction ID" value="UER00094"/>
</dbReference>
<evidence type="ECO:0000313" key="12">
    <source>
        <dbReference type="EMBL" id="MBB5184610.1"/>
    </source>
</evidence>
<evidence type="ECO:0000256" key="8">
    <source>
        <dbReference type="ARBA" id="ARBA00032554"/>
    </source>
</evidence>
<comment type="similarity">
    <text evidence="1 9">Belongs to the GHMP kinase family. IspE subfamily.</text>
</comment>
<evidence type="ECO:0000256" key="1">
    <source>
        <dbReference type="ARBA" id="ARBA00009684"/>
    </source>
</evidence>
<evidence type="ECO:0000256" key="4">
    <source>
        <dbReference type="ARBA" id="ARBA00022679"/>
    </source>
</evidence>
<dbReference type="GO" id="GO:0005524">
    <property type="term" value="F:ATP binding"/>
    <property type="evidence" value="ECO:0007669"/>
    <property type="project" value="UniProtKB-UniRule"/>
</dbReference>
<dbReference type="AlphaFoldDB" id="A0A7W8D302"/>
<comment type="catalytic activity">
    <reaction evidence="9">
        <text>4-CDP-2-C-methyl-D-erythritol + ATP = 4-CDP-2-C-methyl-D-erythritol 2-phosphate + ADP + H(+)</text>
        <dbReference type="Rhea" id="RHEA:18437"/>
        <dbReference type="ChEBI" id="CHEBI:15378"/>
        <dbReference type="ChEBI" id="CHEBI:30616"/>
        <dbReference type="ChEBI" id="CHEBI:57823"/>
        <dbReference type="ChEBI" id="CHEBI:57919"/>
        <dbReference type="ChEBI" id="CHEBI:456216"/>
        <dbReference type="EC" id="2.7.1.148"/>
    </reaction>
</comment>
<feature type="active site" evidence="9">
    <location>
        <position position="130"/>
    </location>
</feature>
<gene>
    <name evidence="9" type="primary">ispE</name>
    <name evidence="12" type="ORF">HNQ43_000651</name>
</gene>
<proteinExistence type="inferred from homology"/>
<protein>
    <recommendedName>
        <fullName evidence="3 9">4-diphosphocytidyl-2-C-methyl-D-erythritol kinase</fullName>
        <shortName evidence="9">CMK</shortName>
        <ecNumber evidence="2 9">2.7.1.148</ecNumber>
    </recommendedName>
    <alternativeName>
        <fullName evidence="8 9">4-(cytidine-5'-diphospho)-2-C-methyl-D-erythritol kinase</fullName>
    </alternativeName>
</protein>
<dbReference type="PANTHER" id="PTHR43527">
    <property type="entry name" value="4-DIPHOSPHOCYTIDYL-2-C-METHYL-D-ERYTHRITOL KINASE, CHLOROPLASTIC"/>
    <property type="match status" value="1"/>
</dbReference>
<name>A0A7W8D302_9FIRM</name>
<comment type="caution">
    <text evidence="12">The sequence shown here is derived from an EMBL/GenBank/DDBJ whole genome shotgun (WGS) entry which is preliminary data.</text>
</comment>
<keyword evidence="7 9" id="KW-0067">ATP-binding</keyword>
<dbReference type="EMBL" id="JACHHD010000005">
    <property type="protein sequence ID" value="MBB5184610.1"/>
    <property type="molecule type" value="Genomic_DNA"/>
</dbReference>
<evidence type="ECO:0000256" key="2">
    <source>
        <dbReference type="ARBA" id="ARBA00012052"/>
    </source>
</evidence>